<name>A0A6G8QDA0_9ACTN</name>
<dbReference type="InterPro" id="IPR027417">
    <property type="entry name" value="P-loop_NTPase"/>
</dbReference>
<reference evidence="2 3" key="1">
    <citation type="submission" date="2019-10" db="EMBL/GenBank/DDBJ databases">
        <title>Rubrobacter sp nov SCSIO 52090 isolated from a deep-sea sediment in the South China Sea.</title>
        <authorList>
            <person name="Chen R.W."/>
        </authorList>
    </citation>
    <scope>NUCLEOTIDE SEQUENCE [LARGE SCALE GENOMIC DNA]</scope>
    <source>
        <strain evidence="2 3">SCSIO 52909</strain>
    </source>
</reference>
<dbReference type="Proteomes" id="UP000501452">
    <property type="component" value="Chromosome"/>
</dbReference>
<evidence type="ECO:0000313" key="2">
    <source>
        <dbReference type="EMBL" id="QIN84412.1"/>
    </source>
</evidence>
<proteinExistence type="predicted"/>
<evidence type="ECO:0000256" key="1">
    <source>
        <dbReference type="SAM" id="MobiDB-lite"/>
    </source>
</evidence>
<keyword evidence="3" id="KW-1185">Reference proteome</keyword>
<dbReference type="EMBL" id="CP045119">
    <property type="protein sequence ID" value="QIN84412.1"/>
    <property type="molecule type" value="Genomic_DNA"/>
</dbReference>
<accession>A0A6G8QDA0</accession>
<gene>
    <name evidence="2" type="ORF">GBA63_18525</name>
</gene>
<evidence type="ECO:0000313" key="3">
    <source>
        <dbReference type="Proteomes" id="UP000501452"/>
    </source>
</evidence>
<organism evidence="2 3">
    <name type="scientific">Rubrobacter tropicus</name>
    <dbReference type="NCBI Taxonomy" id="2653851"/>
    <lineage>
        <taxon>Bacteria</taxon>
        <taxon>Bacillati</taxon>
        <taxon>Actinomycetota</taxon>
        <taxon>Rubrobacteria</taxon>
        <taxon>Rubrobacterales</taxon>
        <taxon>Rubrobacteraceae</taxon>
        <taxon>Rubrobacter</taxon>
    </lineage>
</organism>
<sequence>MIDWSRLEPGQRDKTGRFEELCYQVEKGVYGSEARFVSVDDSGGGDGVEFYATFPDETQWGWQAKFFFPDTRLTPGRKAQIKKSLQRACDVHPDLTKWFLCVPGELTTTERKWFEERLPGSILGGRTVVPEGRSVTLEFLGHQYLSDKLSEERFAGKRRYFFGELELSVQWFRGQFEKQLRGVRDKYERPLHTETHDEVLVHALLADDAFGDDLDRRLGVLRQDLADYDRRVEELAAGIPRQVEFGDVRGGLLKAVRDMRPALEGLLDRLSEIREHVRRGELDLVRQGAHDLPLESLLVELSAYQNVRDKIDVASLGYSGPPDHEEDYKLRAERTLGGPWNYAAEIHDGARRIRSLLDYLNKPDLHALGDPGQGKTHLACWICDERIDKGLPAIFLPGKNFVGEGSFETQLRELLDLPPSYGWNDFVGALEAAAEAHRTRIPIVIDGLNEAVRNGRFSTVWERHLPGLVAEISKAPEVTLITTSRSSYRDAIWPNEGGVPENAIFVDGFGFDGVDEAIDRYFAAYKIRADLTATPLDQFAHPIYLKLFCEAKNPKRREWVDVQVGEETLFEIFDQYLRRCDAEAARRLELRRGTPVVSQALQRLAAHLWLHGGRFVPIREAARLVDGAELEHLVWDVSRTNAMESEGLVVCRDLLGEGEAYLITYDLMAGYLIARHIIGQNDDLKGFLNSNRAVELLYGSDFSQRHPLHEDIRRSLAALAPGLKGRHLHELTDNEVAVSDSVRALFEISAEHVGESSVRLVAERFGQEARRRELLSLSYPIIVRPGHPLNADFWHEQLKRLPLPERDLSWSEHLRTTQGLAAQLIRLLEARCSKTDEAPAELADRLRLTAEYAMWTLTSTVRDLRDRATRALYWYGRRFPEEFFTLVEGSFEIDDPCVSERMLAACYGVAMARRYDPADRGFVEGTLLRWAEKLYAAMFAVGAPHATTHILARNYARRTIEIAALHHPDVFTDERLGRTRPPYRDGGLRDWGQSEDRNEGGYRGGGSPFNPLEDDPMGQLGRGISKYHSGAPEYRTAKANLWWRVYDLGYSFDAFGPVDARINREASYARRYDDGRGWAEGYGRKYVRVATRELAGHRDDLGLLREEGDWEVNPSHVDIDPSFPERPPELLLVPGDLLGDRREPLGDWISRGPNFAFKDVLEVETLDGERGPWVLLWGHVTQHDEKHRRYMFCFMQGLLLEAADADEILGAVNGAEENRLDATDIPEIHYAYAGEIPWCETYPSTEPSEIALILGETTVATKKVEIEFVRDGESVSDAEVTRLMSHCLGDEDDVSETQDDDEAAVREFGRALQERGIELLEREVTVNERRLDMESRQMTMPVNRHRFSGGRSDVTPDFSPCVPARQIADDLGLTNRPQTYDLFASDGRRASLSFAHGEGLSDMQEFTFIRKDHLDRYLNGSGQRLAWAIYGERAFYDGGMGEAEALLGDAPPYVRYEKTRLYD</sequence>
<protein>
    <submittedName>
        <fullName evidence="2">Uncharacterized protein</fullName>
    </submittedName>
</protein>
<dbReference type="KEGG" id="rub:GBA63_18525"/>
<feature type="region of interest" description="Disordered" evidence="1">
    <location>
        <begin position="982"/>
        <end position="1012"/>
    </location>
</feature>
<feature type="compositionally biased region" description="Basic and acidic residues" evidence="1">
    <location>
        <begin position="982"/>
        <end position="1000"/>
    </location>
</feature>
<dbReference type="Gene3D" id="3.40.50.300">
    <property type="entry name" value="P-loop containing nucleotide triphosphate hydrolases"/>
    <property type="match status" value="1"/>
</dbReference>
<dbReference type="RefSeq" id="WP_166178564.1">
    <property type="nucleotide sequence ID" value="NZ_CP045119.1"/>
</dbReference>